<feature type="region of interest" description="Disordered" evidence="1">
    <location>
        <begin position="120"/>
        <end position="161"/>
    </location>
</feature>
<organism evidence="2 3">
    <name type="scientific">Culex pipiens pipiens</name>
    <name type="common">Northern house mosquito</name>
    <dbReference type="NCBI Taxonomy" id="38569"/>
    <lineage>
        <taxon>Eukaryota</taxon>
        <taxon>Metazoa</taxon>
        <taxon>Ecdysozoa</taxon>
        <taxon>Arthropoda</taxon>
        <taxon>Hexapoda</taxon>
        <taxon>Insecta</taxon>
        <taxon>Pterygota</taxon>
        <taxon>Neoptera</taxon>
        <taxon>Endopterygota</taxon>
        <taxon>Diptera</taxon>
        <taxon>Nematocera</taxon>
        <taxon>Culicoidea</taxon>
        <taxon>Culicidae</taxon>
        <taxon>Culicinae</taxon>
        <taxon>Culicini</taxon>
        <taxon>Culex</taxon>
        <taxon>Culex</taxon>
    </lineage>
</organism>
<gene>
    <name evidence="2" type="ORF">pipiens_013354</name>
</gene>
<dbReference type="Proteomes" id="UP001562425">
    <property type="component" value="Unassembled WGS sequence"/>
</dbReference>
<keyword evidence="3" id="KW-1185">Reference proteome</keyword>
<name>A0ABD1CYP2_CULPP</name>
<evidence type="ECO:0000256" key="1">
    <source>
        <dbReference type="SAM" id="MobiDB-lite"/>
    </source>
</evidence>
<comment type="caution">
    <text evidence="2">The sequence shown here is derived from an EMBL/GenBank/DDBJ whole genome shotgun (WGS) entry which is preliminary data.</text>
</comment>
<feature type="compositionally biased region" description="Pro residues" evidence="1">
    <location>
        <begin position="138"/>
        <end position="147"/>
    </location>
</feature>
<dbReference type="Pfam" id="PF10274">
    <property type="entry name" value="ParcG"/>
    <property type="match status" value="1"/>
</dbReference>
<evidence type="ECO:0000313" key="2">
    <source>
        <dbReference type="EMBL" id="KAL1381583.1"/>
    </source>
</evidence>
<dbReference type="EMBL" id="JBEHCU010008564">
    <property type="protein sequence ID" value="KAL1381583.1"/>
    <property type="molecule type" value="Genomic_DNA"/>
</dbReference>
<accession>A0ABD1CYP2</accession>
<dbReference type="AlphaFoldDB" id="A0ABD1CYP2"/>
<dbReference type="PANTHER" id="PTHR21207:SF2">
    <property type="entry name" value="PARKIN COREGULATED GENE PROTEIN"/>
    <property type="match status" value="1"/>
</dbReference>
<dbReference type="InterPro" id="IPR019399">
    <property type="entry name" value="Parkin_co-regulated_protein"/>
</dbReference>
<sequence length="161" mass="19043">MCHCPCPCPRIRTVLPFSYRTFQCCTRTPDGPPRLPVFRRKRCPCRSQFRMYFLRGDIPICRNYGRGGGRPRKFIQWQVPPEKLDFQRYLPLFFDGLCETTFPYREFARNGVRDMISKAREKQPSRSESPFSFRVTCPPTPWPIPRPRPADLNFRDSNSES</sequence>
<dbReference type="PANTHER" id="PTHR21207">
    <property type="entry name" value="PARKIN COREGULATED GENE PROTEIN PARK2 COREGULATED"/>
    <property type="match status" value="1"/>
</dbReference>
<protein>
    <submittedName>
        <fullName evidence="2">Uncharacterized protein</fullName>
    </submittedName>
</protein>
<reference evidence="2 3" key="1">
    <citation type="submission" date="2024-05" db="EMBL/GenBank/DDBJ databases">
        <title>Culex pipiens pipiens assembly and annotation.</title>
        <authorList>
            <person name="Alout H."/>
            <person name="Durand T."/>
        </authorList>
    </citation>
    <scope>NUCLEOTIDE SEQUENCE [LARGE SCALE GENOMIC DNA]</scope>
    <source>
        <strain evidence="2">HA-2024</strain>
        <tissue evidence="2">Whole body</tissue>
    </source>
</reference>
<proteinExistence type="predicted"/>
<evidence type="ECO:0000313" key="3">
    <source>
        <dbReference type="Proteomes" id="UP001562425"/>
    </source>
</evidence>